<dbReference type="PANTHER" id="PTHR32410:SF153">
    <property type="entry name" value="CHP-RICH ZINC FINGER PROTEIN-LIKE-RELATED"/>
    <property type="match status" value="1"/>
</dbReference>
<dbReference type="Gene3D" id="3.30.40.10">
    <property type="entry name" value="Zinc/RING finger domain, C3HC4 (zinc finger)"/>
    <property type="match status" value="1"/>
</dbReference>
<dbReference type="Pfam" id="PF03107">
    <property type="entry name" value="C1_2"/>
    <property type="match status" value="4"/>
</dbReference>
<comment type="caution">
    <text evidence="3">The sequence shown here is derived from an EMBL/GenBank/DDBJ whole genome shotgun (WGS) entry which is preliminary data.</text>
</comment>
<feature type="domain" description="DC1" evidence="2">
    <location>
        <begin position="449"/>
        <end position="499"/>
    </location>
</feature>
<protein>
    <recommendedName>
        <fullName evidence="2">DC1 domain-containing protein</fullName>
    </recommendedName>
</protein>
<evidence type="ECO:0000256" key="1">
    <source>
        <dbReference type="ARBA" id="ARBA00022737"/>
    </source>
</evidence>
<dbReference type="EMBL" id="CACVBM020001540">
    <property type="protein sequence ID" value="CAA7053541.1"/>
    <property type="molecule type" value="Genomic_DNA"/>
</dbReference>
<reference evidence="3" key="1">
    <citation type="submission" date="2020-01" db="EMBL/GenBank/DDBJ databases">
        <authorList>
            <person name="Mishra B."/>
        </authorList>
    </citation>
    <scope>NUCLEOTIDE SEQUENCE [LARGE SCALE GENOMIC DNA]</scope>
</reference>
<dbReference type="InterPro" id="IPR004146">
    <property type="entry name" value="DC1"/>
</dbReference>
<dbReference type="Proteomes" id="UP000467841">
    <property type="component" value="Unassembled WGS sequence"/>
</dbReference>
<dbReference type="SUPFAM" id="SSF57889">
    <property type="entry name" value="Cysteine-rich domain"/>
    <property type="match status" value="3"/>
</dbReference>
<keyword evidence="4" id="KW-1185">Reference proteome</keyword>
<dbReference type="InterPro" id="IPR013083">
    <property type="entry name" value="Znf_RING/FYVE/PHD"/>
</dbReference>
<dbReference type="OrthoDB" id="1024566at2759"/>
<proteinExistence type="predicted"/>
<keyword evidence="1" id="KW-0677">Repeat</keyword>
<evidence type="ECO:0000259" key="2">
    <source>
        <dbReference type="Pfam" id="PF03107"/>
    </source>
</evidence>
<evidence type="ECO:0000313" key="4">
    <source>
        <dbReference type="Proteomes" id="UP000467841"/>
    </source>
</evidence>
<dbReference type="InterPro" id="IPR053192">
    <property type="entry name" value="Vacuole_Formation_Reg"/>
</dbReference>
<organism evidence="3 4">
    <name type="scientific">Microthlaspi erraticum</name>
    <dbReference type="NCBI Taxonomy" id="1685480"/>
    <lineage>
        <taxon>Eukaryota</taxon>
        <taxon>Viridiplantae</taxon>
        <taxon>Streptophyta</taxon>
        <taxon>Embryophyta</taxon>
        <taxon>Tracheophyta</taxon>
        <taxon>Spermatophyta</taxon>
        <taxon>Magnoliopsida</taxon>
        <taxon>eudicotyledons</taxon>
        <taxon>Gunneridae</taxon>
        <taxon>Pentapetalae</taxon>
        <taxon>rosids</taxon>
        <taxon>malvids</taxon>
        <taxon>Brassicales</taxon>
        <taxon>Brassicaceae</taxon>
        <taxon>Coluteocarpeae</taxon>
        <taxon>Microthlaspi</taxon>
    </lineage>
</organism>
<accession>A0A6D2KMM9</accession>
<feature type="domain" description="DC1" evidence="2">
    <location>
        <begin position="364"/>
        <end position="412"/>
    </location>
</feature>
<feature type="domain" description="DC1" evidence="2">
    <location>
        <begin position="571"/>
        <end position="620"/>
    </location>
</feature>
<gene>
    <name evidence="3" type="ORF">MERR_LOCUS40777</name>
</gene>
<dbReference type="PANTHER" id="PTHR32410">
    <property type="entry name" value="CYSTEINE/HISTIDINE-RICH C1 DOMAIN FAMILY PROTEIN"/>
    <property type="match status" value="1"/>
</dbReference>
<sequence length="664" mass="75248">MDLDSEPELKLSLLIYQLITIYDTTAPNSEFISVTRGIYSLINSMDLDSQPKPELESELINVIKQIISLVSSIPDDEPESELKSLLTELICLISSMDSDQDPKKEQVPELMLLITQVLFYLPYLASGGSELGSHINRLCSLVVPKKSEAKLEHQTCMDSDLEPESKLISLLSQFLDMKSGSELISHIHQVISLVISMDLDSQPKPESRLMTLATQTISFVKSMDLDSQPKPLTEFISLIISRTSTLFGMELLLIDDILGSRAGAGAHVTHPSNSLPRHLHGFKVAEAYFRVPSSRACVEKPPLLSIDHPKWHEHTLSHFPRQASLTCDLCALTDSNSHFYLCLLCDFVVHQSCLCLPHVIRISRHPHRISFTPSFGQGNWVCGVCRREINNDYGGYSCIKDGCSYAAHSKCATQSNVWDGKELEGEPAEIEEEVKPSFVRISDGIIQHFSHEHHHLRLDENADRDFDENKQCEACITPIYFGNYYSCMQCEFILHETCANLSRKMHHPIHPHLLTLVTGYDRVIKISPHTRIYESSCSACPWLWTAGFFYECGEEGCQFKCATIPQKVRYKHDKHMLVLSYGKETSTMTYWCEACEGKINPKKGFYKCDEYCCVTLHIDCLNGKDLYMKPGASWLYYDKKVGVLPNNQHMSRPFCYYCICDLIA</sequence>
<feature type="domain" description="DC1" evidence="2">
    <location>
        <begin position="310"/>
        <end position="353"/>
    </location>
</feature>
<evidence type="ECO:0000313" key="3">
    <source>
        <dbReference type="EMBL" id="CAA7053541.1"/>
    </source>
</evidence>
<dbReference type="AlphaFoldDB" id="A0A6D2KMM9"/>
<name>A0A6D2KMM9_9BRAS</name>
<dbReference type="InterPro" id="IPR046349">
    <property type="entry name" value="C1-like_sf"/>
</dbReference>